<evidence type="ECO:0000256" key="2">
    <source>
        <dbReference type="ARBA" id="ARBA00010790"/>
    </source>
</evidence>
<dbReference type="GO" id="GO:0050660">
    <property type="term" value="F:flavin adenine dinucleotide binding"/>
    <property type="evidence" value="ECO:0007669"/>
    <property type="project" value="InterPro"/>
</dbReference>
<dbReference type="PIRSF" id="PIRSF000137">
    <property type="entry name" value="Alcohol_oxidase"/>
    <property type="match status" value="1"/>
</dbReference>
<dbReference type="AlphaFoldDB" id="A0A229S379"/>
<dbReference type="Gene3D" id="3.50.50.60">
    <property type="entry name" value="FAD/NAD(P)-binding domain"/>
    <property type="match status" value="1"/>
</dbReference>
<evidence type="ECO:0000256" key="1">
    <source>
        <dbReference type="ARBA" id="ARBA00001974"/>
    </source>
</evidence>
<evidence type="ECO:0000256" key="3">
    <source>
        <dbReference type="ARBA" id="ARBA00022630"/>
    </source>
</evidence>
<evidence type="ECO:0000256" key="4">
    <source>
        <dbReference type="ARBA" id="ARBA00022827"/>
    </source>
</evidence>
<dbReference type="InterPro" id="IPR012132">
    <property type="entry name" value="GMC_OxRdtase"/>
</dbReference>
<feature type="domain" description="Glucose-methanol-choline oxidoreductase N-terminal" evidence="7">
    <location>
        <begin position="257"/>
        <end position="271"/>
    </location>
</feature>
<feature type="binding site" evidence="6">
    <location>
        <position position="221"/>
    </location>
    <ligand>
        <name>FAD</name>
        <dbReference type="ChEBI" id="CHEBI:57692"/>
    </ligand>
</feature>
<dbReference type="OrthoDB" id="9785276at2"/>
<evidence type="ECO:0000259" key="7">
    <source>
        <dbReference type="PROSITE" id="PS00624"/>
    </source>
</evidence>
<evidence type="ECO:0000256" key="5">
    <source>
        <dbReference type="PIRSR" id="PIRSR000137-1"/>
    </source>
</evidence>
<feature type="active site" description="Proton acceptor" evidence="5">
    <location>
        <position position="511"/>
    </location>
</feature>
<comment type="caution">
    <text evidence="8">The sequence shown here is derived from an EMBL/GenBank/DDBJ whole genome shotgun (WGS) entry which is preliminary data.</text>
</comment>
<dbReference type="PROSITE" id="PS00624">
    <property type="entry name" value="GMC_OXRED_2"/>
    <property type="match status" value="1"/>
</dbReference>
<feature type="binding site" evidence="6">
    <location>
        <position position="86"/>
    </location>
    <ligand>
        <name>FAD</name>
        <dbReference type="ChEBI" id="CHEBI:57692"/>
    </ligand>
</feature>
<proteinExistence type="inferred from homology"/>
<dbReference type="PANTHER" id="PTHR11552:SF147">
    <property type="entry name" value="CHOLINE DEHYDROGENASE, MITOCHONDRIAL"/>
    <property type="match status" value="1"/>
</dbReference>
<keyword evidence="9" id="KW-1185">Reference proteome</keyword>
<dbReference type="InterPro" id="IPR036188">
    <property type="entry name" value="FAD/NAD-bd_sf"/>
</dbReference>
<organism evidence="8 9">
    <name type="scientific">Amycolatopsis thailandensis</name>
    <dbReference type="NCBI Taxonomy" id="589330"/>
    <lineage>
        <taxon>Bacteria</taxon>
        <taxon>Bacillati</taxon>
        <taxon>Actinomycetota</taxon>
        <taxon>Actinomycetes</taxon>
        <taxon>Pseudonocardiales</taxon>
        <taxon>Pseudonocardiaceae</taxon>
        <taxon>Amycolatopsis</taxon>
    </lineage>
</organism>
<dbReference type="SUPFAM" id="SSF51905">
    <property type="entry name" value="FAD/NAD(P)-binding domain"/>
    <property type="match status" value="1"/>
</dbReference>
<comment type="similarity">
    <text evidence="2">Belongs to the GMC oxidoreductase family.</text>
</comment>
<dbReference type="InterPro" id="IPR007867">
    <property type="entry name" value="GMC_OxRtase_C"/>
</dbReference>
<feature type="binding site" evidence="6">
    <location>
        <begin position="94"/>
        <end position="97"/>
    </location>
    <ligand>
        <name>FAD</name>
        <dbReference type="ChEBI" id="CHEBI:57692"/>
    </ligand>
</feature>
<dbReference type="RefSeq" id="WP_093935881.1">
    <property type="nucleotide sequence ID" value="NZ_NMQT01000077.1"/>
</dbReference>
<keyword evidence="3" id="KW-0285">Flavoprotein</keyword>
<reference evidence="8 9" key="1">
    <citation type="submission" date="2017-07" db="EMBL/GenBank/DDBJ databases">
        <title>Amycolatopsis thailandensis Genome sequencing and assembly.</title>
        <authorList>
            <person name="Kaur N."/>
            <person name="Mayilraj S."/>
        </authorList>
    </citation>
    <scope>NUCLEOTIDE SEQUENCE [LARGE SCALE GENOMIC DNA]</scope>
    <source>
        <strain evidence="8 9">JCM 16380</strain>
    </source>
</reference>
<dbReference type="PANTHER" id="PTHR11552">
    <property type="entry name" value="GLUCOSE-METHANOL-CHOLINE GMC OXIDOREDUCTASE"/>
    <property type="match status" value="1"/>
</dbReference>
<name>A0A229S379_9PSEU</name>
<comment type="cofactor">
    <cofactor evidence="1 6">
        <name>FAD</name>
        <dbReference type="ChEBI" id="CHEBI:57692"/>
    </cofactor>
</comment>
<dbReference type="InterPro" id="IPR000172">
    <property type="entry name" value="GMC_OxRdtase_N"/>
</dbReference>
<dbReference type="Proteomes" id="UP000215223">
    <property type="component" value="Unassembled WGS sequence"/>
</dbReference>
<keyword evidence="4 6" id="KW-0274">FAD</keyword>
<dbReference type="PROSITE" id="PS51257">
    <property type="entry name" value="PROKAR_LIPOPROTEIN"/>
    <property type="match status" value="1"/>
</dbReference>
<dbReference type="Pfam" id="PF00732">
    <property type="entry name" value="GMC_oxred_N"/>
    <property type="match status" value="1"/>
</dbReference>
<dbReference type="SUPFAM" id="SSF54373">
    <property type="entry name" value="FAD-linked reductases, C-terminal domain"/>
    <property type="match status" value="1"/>
</dbReference>
<evidence type="ECO:0000313" key="8">
    <source>
        <dbReference type="EMBL" id="OXM53245.1"/>
    </source>
</evidence>
<dbReference type="Gene3D" id="3.30.560.10">
    <property type="entry name" value="Glucose Oxidase, domain 3"/>
    <property type="match status" value="1"/>
</dbReference>
<evidence type="ECO:0000256" key="6">
    <source>
        <dbReference type="PIRSR" id="PIRSR000137-2"/>
    </source>
</evidence>
<dbReference type="EMBL" id="NMQT01000077">
    <property type="protein sequence ID" value="OXM53245.1"/>
    <property type="molecule type" value="Genomic_DNA"/>
</dbReference>
<feature type="active site" description="Proton donor" evidence="5">
    <location>
        <position position="469"/>
    </location>
</feature>
<protein>
    <submittedName>
        <fullName evidence="8">Choline dehydrogenase</fullName>
    </submittedName>
</protein>
<dbReference type="Pfam" id="PF05199">
    <property type="entry name" value="GMC_oxred_C"/>
    <property type="match status" value="1"/>
</dbReference>
<sequence>MTDAARAFDYIVVGAGSAGCAIAARLGAEHDVTVALVEAGGPDDNPAIKIPVAFPALFGSEADWDYRSTPQPGLTGRAIRVPRGRVLGGCSSINANVWTRGHRADFDGWAEAGAEGWSYADVEPYFRRSERRVGEDEADVYGSDGPLYVEDVRGESEATPAFLDACDELGLPRSAGVNGGDHTGAGRIPTAQRRGERWSAADGYLRTLRHPGLELLTGMHVQRIVVDDGRATGVEVLTSDGDEVTLTARREVVLSAGAVNSPQLLLLSGIGPAAQLAEHGIACVADVPGVGLGLQDHVFTPLIVHCEKPVTLASAGEPAAAALYESDRRGPLTSNVAEAACFLASGPEQPAPDLEISFLPVAFVNHGIDPPSDHALTIAVVLLQPESSGQVRLRSADPADAPEIDFGTFSDPDGHDLRRLTQGVEIARRMFGTTALAPYVGESWYPALDPDDAESVEKHVRAHTDTVYHLAGTCRMGTDDGAVVDARLRVRGVAGLRVVDASVMPRITRGHTHAPTVMLAERAADLIIREFSS</sequence>
<dbReference type="GO" id="GO:0016614">
    <property type="term" value="F:oxidoreductase activity, acting on CH-OH group of donors"/>
    <property type="evidence" value="ECO:0007669"/>
    <property type="project" value="InterPro"/>
</dbReference>
<evidence type="ECO:0000313" key="9">
    <source>
        <dbReference type="Proteomes" id="UP000215223"/>
    </source>
</evidence>
<gene>
    <name evidence="8" type="ORF">CFP71_22270</name>
</gene>
<accession>A0A229S379</accession>